<dbReference type="SUPFAM" id="SSF49417">
    <property type="entry name" value="p53-like transcription factors"/>
    <property type="match status" value="1"/>
</dbReference>
<keyword evidence="6" id="KW-1185">Reference proteome</keyword>
<dbReference type="InterPro" id="IPR024061">
    <property type="entry name" value="NDT80_DNA-bd_dom"/>
</dbReference>
<dbReference type="Gene3D" id="2.60.40.1390">
    <property type="entry name" value="NDT80 DNA-binding domain"/>
    <property type="match status" value="1"/>
</dbReference>
<dbReference type="Proteomes" id="UP001586593">
    <property type="component" value="Unassembled WGS sequence"/>
</dbReference>
<proteinExistence type="predicted"/>
<reference evidence="5 6" key="1">
    <citation type="journal article" date="2024" name="Commun. Biol.">
        <title>Comparative genomic analysis of thermophilic fungi reveals convergent evolutionary adaptations and gene losses.</title>
        <authorList>
            <person name="Steindorff A.S."/>
            <person name="Aguilar-Pontes M.V."/>
            <person name="Robinson A.J."/>
            <person name="Andreopoulos B."/>
            <person name="LaButti K."/>
            <person name="Kuo A."/>
            <person name="Mondo S."/>
            <person name="Riley R."/>
            <person name="Otillar R."/>
            <person name="Haridas S."/>
            <person name="Lipzen A."/>
            <person name="Grimwood J."/>
            <person name="Schmutz J."/>
            <person name="Clum A."/>
            <person name="Reid I.D."/>
            <person name="Moisan M.C."/>
            <person name="Butler G."/>
            <person name="Nguyen T.T.M."/>
            <person name="Dewar K."/>
            <person name="Conant G."/>
            <person name="Drula E."/>
            <person name="Henrissat B."/>
            <person name="Hansel C."/>
            <person name="Singer S."/>
            <person name="Hutchinson M.I."/>
            <person name="de Vries R.P."/>
            <person name="Natvig D.O."/>
            <person name="Powell A.J."/>
            <person name="Tsang A."/>
            <person name="Grigoriev I.V."/>
        </authorList>
    </citation>
    <scope>NUCLEOTIDE SEQUENCE [LARGE SCALE GENOMIC DNA]</scope>
    <source>
        <strain evidence="5 6">ATCC 24622</strain>
    </source>
</reference>
<dbReference type="InterPro" id="IPR008967">
    <property type="entry name" value="p53-like_TF_DNA-bd_sf"/>
</dbReference>
<dbReference type="InterPro" id="IPR052605">
    <property type="entry name" value="Fungal_trans_regulator"/>
</dbReference>
<gene>
    <name evidence="5" type="ORF">VTK73DRAFT_8705</name>
</gene>
<evidence type="ECO:0000313" key="5">
    <source>
        <dbReference type="EMBL" id="KAL1854755.1"/>
    </source>
</evidence>
<feature type="DNA-binding region" description="NDT80" evidence="2">
    <location>
        <begin position="113"/>
        <end position="384"/>
    </location>
</feature>
<dbReference type="PANTHER" id="PTHR35144:SF2">
    <property type="entry name" value="MEIOSIS-SPECIFIC TRANSCRIPTION FACTOR NDT80"/>
    <property type="match status" value="1"/>
</dbReference>
<dbReference type="PROSITE" id="PS51517">
    <property type="entry name" value="NDT80"/>
    <property type="match status" value="1"/>
</dbReference>
<dbReference type="PANTHER" id="PTHR35144">
    <property type="entry name" value="MEIOSIS-SPECIFIC TRANSCRIPTION FACTOR NDT80"/>
    <property type="match status" value="1"/>
</dbReference>
<protein>
    <recommendedName>
        <fullName evidence="4">NDT80 domain-containing protein</fullName>
    </recommendedName>
</protein>
<dbReference type="Pfam" id="PF05224">
    <property type="entry name" value="NDT80_PhoG"/>
    <property type="match status" value="1"/>
</dbReference>
<feature type="domain" description="NDT80" evidence="4">
    <location>
        <begin position="113"/>
        <end position="384"/>
    </location>
</feature>
<evidence type="ECO:0000259" key="4">
    <source>
        <dbReference type="PROSITE" id="PS51517"/>
    </source>
</evidence>
<feature type="compositionally biased region" description="Pro residues" evidence="3">
    <location>
        <begin position="125"/>
        <end position="136"/>
    </location>
</feature>
<comment type="caution">
    <text evidence="5">The sequence shown here is derived from an EMBL/GenBank/DDBJ whole genome shotgun (WGS) entry which is preliminary data.</text>
</comment>
<evidence type="ECO:0000256" key="2">
    <source>
        <dbReference type="PROSITE-ProRule" id="PRU00850"/>
    </source>
</evidence>
<evidence type="ECO:0000256" key="1">
    <source>
        <dbReference type="ARBA" id="ARBA00023125"/>
    </source>
</evidence>
<feature type="compositionally biased region" description="Gly residues" evidence="3">
    <location>
        <begin position="388"/>
        <end position="402"/>
    </location>
</feature>
<organism evidence="5 6">
    <name type="scientific">Phialemonium thermophilum</name>
    <dbReference type="NCBI Taxonomy" id="223376"/>
    <lineage>
        <taxon>Eukaryota</taxon>
        <taxon>Fungi</taxon>
        <taxon>Dikarya</taxon>
        <taxon>Ascomycota</taxon>
        <taxon>Pezizomycotina</taxon>
        <taxon>Sordariomycetes</taxon>
        <taxon>Sordariomycetidae</taxon>
        <taxon>Cephalothecales</taxon>
        <taxon>Cephalothecaceae</taxon>
        <taxon>Phialemonium</taxon>
    </lineage>
</organism>
<name>A0ABR3W6P9_9PEZI</name>
<dbReference type="EMBL" id="JAZHXJ010000656">
    <property type="protein sequence ID" value="KAL1854755.1"/>
    <property type="molecule type" value="Genomic_DNA"/>
</dbReference>
<feature type="compositionally biased region" description="Basic and acidic residues" evidence="3">
    <location>
        <begin position="255"/>
        <end position="269"/>
    </location>
</feature>
<feature type="region of interest" description="Disordered" evidence="3">
    <location>
        <begin position="254"/>
        <end position="276"/>
    </location>
</feature>
<sequence>MRYNPDSTASNLTIEAPAQTTSFIDLGPQPQPPPVNPYSHPYSVAPHIYANLDVRHRLGSTTASSGMAHAPRSVALPHPGTAINTRDLYSQTTPAYSRAPDHHHPAHHPPRSPSFSNAIRRLPISPTPSSNPPFAPPRMDAYGQKPQQNMPPLDPIVRLGTLQYADPQATAIKFDINGSIDKGFFLADNEWTCYRRNYFSCICSFTLNPHYPGQQMQFTPSAEQTTYPVSGFAMNISAVVAESDTQTIDLVQHTPKRDKGPTAKPDKVRLQPKPAQPPQYAQLGHLGLYGQHDSGLPSSRPYDQAFPQGQGSIPTEHTFERIQFKQATANNGKRRAAQQYYHLMVELYADVSTSSNEQYVKIGYRKSAKMIVRGRSPGHYQSERRGSHGAGPSAGGPGLGDGYGHNVMGSGFGASSSLMTNTYAGGYDPRHGTSYTTRHHQEIPLEAHVPAEDNKNIFEAKGYHYYPGHIYDAEHELRSPVSVFPRPRAGSTSTVSSTTNALDPMSKVKAEYDTTSPPLFYPNSSFYGTRCGRFEGKTSSIGYYPMVVPPPSMLNLTS</sequence>
<feature type="region of interest" description="Disordered" evidence="3">
    <location>
        <begin position="377"/>
        <end position="402"/>
    </location>
</feature>
<dbReference type="InterPro" id="IPR037141">
    <property type="entry name" value="NDT80_DNA-bd_dom_sf"/>
</dbReference>
<keyword evidence="1 2" id="KW-0238">DNA-binding</keyword>
<evidence type="ECO:0000313" key="6">
    <source>
        <dbReference type="Proteomes" id="UP001586593"/>
    </source>
</evidence>
<evidence type="ECO:0000256" key="3">
    <source>
        <dbReference type="SAM" id="MobiDB-lite"/>
    </source>
</evidence>
<feature type="region of interest" description="Disordered" evidence="3">
    <location>
        <begin position="94"/>
        <end position="141"/>
    </location>
</feature>
<accession>A0ABR3W6P9</accession>